<evidence type="ECO:0000256" key="1">
    <source>
        <dbReference type="ARBA" id="ARBA00004496"/>
    </source>
</evidence>
<evidence type="ECO:0000256" key="8">
    <source>
        <dbReference type="ARBA" id="ARBA00035390"/>
    </source>
</evidence>
<dbReference type="Proteomes" id="UP000694888">
    <property type="component" value="Unplaced"/>
</dbReference>
<proteinExistence type="inferred from homology"/>
<evidence type="ECO:0000259" key="11">
    <source>
        <dbReference type="PROSITE" id="PS50089"/>
    </source>
</evidence>
<dbReference type="InterPro" id="IPR017907">
    <property type="entry name" value="Znf_RING_CS"/>
</dbReference>
<feature type="region of interest" description="Disordered" evidence="10">
    <location>
        <begin position="440"/>
        <end position="495"/>
    </location>
</feature>
<evidence type="ECO:0000313" key="13">
    <source>
        <dbReference type="RefSeq" id="XP_012945954.1"/>
    </source>
</evidence>
<keyword evidence="5 9" id="KW-0863">Zinc-finger</keyword>
<dbReference type="RefSeq" id="XP_012945954.1">
    <property type="nucleotide sequence ID" value="XM_013090500.1"/>
</dbReference>
<dbReference type="PROSITE" id="PS00518">
    <property type="entry name" value="ZF_RING_1"/>
    <property type="match status" value="1"/>
</dbReference>
<evidence type="ECO:0000256" key="3">
    <source>
        <dbReference type="ARBA" id="ARBA00022490"/>
    </source>
</evidence>
<feature type="compositionally biased region" description="Low complexity" evidence="10">
    <location>
        <begin position="702"/>
        <end position="714"/>
    </location>
</feature>
<evidence type="ECO:0000313" key="12">
    <source>
        <dbReference type="Proteomes" id="UP000694888"/>
    </source>
</evidence>
<evidence type="ECO:0000256" key="9">
    <source>
        <dbReference type="PROSITE-ProRule" id="PRU00175"/>
    </source>
</evidence>
<dbReference type="CDD" id="cd16536">
    <property type="entry name" value="RING-HC_RNF10"/>
    <property type="match status" value="1"/>
</dbReference>
<dbReference type="PROSITE" id="PS50089">
    <property type="entry name" value="ZF_RING_2"/>
    <property type="match status" value="1"/>
</dbReference>
<keyword evidence="3" id="KW-0963">Cytoplasm</keyword>
<reference evidence="13" key="1">
    <citation type="submission" date="2025-08" db="UniProtKB">
        <authorList>
            <consortium name="RefSeq"/>
        </authorList>
    </citation>
    <scope>IDENTIFICATION</scope>
</reference>
<evidence type="ECO:0000256" key="6">
    <source>
        <dbReference type="ARBA" id="ARBA00022833"/>
    </source>
</evidence>
<evidence type="ECO:0000256" key="5">
    <source>
        <dbReference type="ARBA" id="ARBA00022771"/>
    </source>
</evidence>
<feature type="compositionally biased region" description="Polar residues" evidence="10">
    <location>
        <begin position="848"/>
        <end position="857"/>
    </location>
</feature>
<feature type="compositionally biased region" description="Polar residues" evidence="10">
    <location>
        <begin position="771"/>
        <end position="781"/>
    </location>
</feature>
<feature type="region of interest" description="Disordered" evidence="10">
    <location>
        <begin position="641"/>
        <end position="661"/>
    </location>
</feature>
<feature type="compositionally biased region" description="Polar residues" evidence="10">
    <location>
        <begin position="715"/>
        <end position="728"/>
    </location>
</feature>
<evidence type="ECO:0000256" key="4">
    <source>
        <dbReference type="ARBA" id="ARBA00022723"/>
    </source>
</evidence>
<dbReference type="InterPro" id="IPR039739">
    <property type="entry name" value="MAG2/RNF10"/>
</dbReference>
<name>A0ABM1AE47_APLCA</name>
<dbReference type="Gene3D" id="3.30.40.10">
    <property type="entry name" value="Zinc/RING finger domain, C3HC4 (zinc finger)"/>
    <property type="match status" value="1"/>
</dbReference>
<keyword evidence="12" id="KW-1185">Reference proteome</keyword>
<gene>
    <name evidence="13" type="primary">LOC101858460</name>
</gene>
<feature type="region of interest" description="Disordered" evidence="10">
    <location>
        <begin position="681"/>
        <end position="756"/>
    </location>
</feature>
<feature type="domain" description="RING-type" evidence="11">
    <location>
        <begin position="168"/>
        <end position="209"/>
    </location>
</feature>
<keyword evidence="6" id="KW-0862">Zinc</keyword>
<dbReference type="InterPro" id="IPR013083">
    <property type="entry name" value="Znf_RING/FYVE/PHD"/>
</dbReference>
<evidence type="ECO:0000256" key="7">
    <source>
        <dbReference type="ARBA" id="ARBA00035131"/>
    </source>
</evidence>
<protein>
    <recommendedName>
        <fullName evidence="7">E3 ubiquitin-protein ligase RNF10</fullName>
    </recommendedName>
    <alternativeName>
        <fullName evidence="8">RING finger protein 10</fullName>
    </alternativeName>
</protein>
<dbReference type="GeneID" id="101858460"/>
<sequence>MEEEDGRTMSALEVALWNLHNCPSNPLLRDGIEEMVTRGRDREAIMAIDKEKSELDSYEQVAEVDDAPEVYSTSSRKGNANNLLRFHYGSHDEGSRSAGRWSGYRGGGGHGRQRKTVRYNKEQFLQASCQFVVQDNGEYSQQAVDPDALVKWDLVELVRVFSTESVLCPICRSVPYAGQITKCGHIYCLACMIRYLALGDKDYRRCPICYDAVKTEDLRSVRWVKVPDYKVGDTIELKLMRKSKGSVYVCPKKQWTDRQGVPHNLLDGENTKFAKLLVAGKEEIQREVIEVEKADLAAQMKDAHVTEEPFIAMAQETLKNREENLQATRSLAEVKPSAEAEQEDEAAKESELVTLSDVLLEEAEEITKYSDAFEDMLEDSSFLNVSALSHPEDTEMEGSMASLDRSDGAIFSLEGLKEGIETEDTKFTPVAESLASLPAAAADGETSQKGDDTGGALPDSAPTLGAEVLPPPLPKIDATSARERGDSEGSLPCGSPVNPFPLLEDHLVSQVAVSTDEVFDNLELPHAEAPPQAKRVQPTRTKDTYYFYQASSGQHIYMHSLNARCLQQEYGSLEHGPETISASIVAIKRMFMTEDVRKRLRYLNHIPLTCEFHVVELNLKQPLVSKETLKMFRGEIEALRKDRQKKAREEKRRAKELELEHKKAHGIYPDVNLRLDSQRQFPSHLSTSTAKPGSQGEEDTTESTSDTFERSSSSQWTAEEASSSSTYDGQEAAAAGLGPQSGSPMSPRNSAWDSKSFAKIAGAGAWPTVQRWRSVSESQPTPVIAKSPNADDSDGEGHPAPSYNASMAAAFDSLDTKLQAAATEPEVMASPGPAGSGKKKKKKEKQVLFSTSMARKN</sequence>
<dbReference type="PANTHER" id="PTHR12983">
    <property type="entry name" value="RING FINGER 10 FAMILY MEMBER"/>
    <property type="match status" value="1"/>
</dbReference>
<dbReference type="SMART" id="SM00184">
    <property type="entry name" value="RING"/>
    <property type="match status" value="1"/>
</dbReference>
<dbReference type="Pfam" id="PF13923">
    <property type="entry name" value="zf-C3HC4_2"/>
    <property type="match status" value="1"/>
</dbReference>
<comment type="subcellular location">
    <subcellularLocation>
        <location evidence="1">Cytoplasm</location>
    </subcellularLocation>
</comment>
<keyword evidence="4" id="KW-0479">Metal-binding</keyword>
<feature type="compositionally biased region" description="Polar residues" evidence="10">
    <location>
        <begin position="740"/>
        <end position="753"/>
    </location>
</feature>
<feature type="region of interest" description="Disordered" evidence="10">
    <location>
        <begin position="771"/>
        <end position="857"/>
    </location>
</feature>
<organism evidence="12 13">
    <name type="scientific">Aplysia californica</name>
    <name type="common">California sea hare</name>
    <dbReference type="NCBI Taxonomy" id="6500"/>
    <lineage>
        <taxon>Eukaryota</taxon>
        <taxon>Metazoa</taxon>
        <taxon>Spiralia</taxon>
        <taxon>Lophotrochozoa</taxon>
        <taxon>Mollusca</taxon>
        <taxon>Gastropoda</taxon>
        <taxon>Heterobranchia</taxon>
        <taxon>Euthyneura</taxon>
        <taxon>Tectipleura</taxon>
        <taxon>Aplysiida</taxon>
        <taxon>Aplysioidea</taxon>
        <taxon>Aplysiidae</taxon>
        <taxon>Aplysia</taxon>
    </lineage>
</organism>
<comment type="similarity">
    <text evidence="2">Belongs to the RNF10 family.</text>
</comment>
<feature type="compositionally biased region" description="Polar residues" evidence="10">
    <location>
        <begin position="681"/>
        <end position="692"/>
    </location>
</feature>
<dbReference type="SUPFAM" id="SSF57850">
    <property type="entry name" value="RING/U-box"/>
    <property type="match status" value="1"/>
</dbReference>
<dbReference type="InterPro" id="IPR001841">
    <property type="entry name" value="Znf_RING"/>
</dbReference>
<dbReference type="PANTHER" id="PTHR12983:SF9">
    <property type="entry name" value="E3 UBIQUITIN-PROTEIN LIGASE RNF10"/>
    <property type="match status" value="1"/>
</dbReference>
<accession>A0ABM1AE47</accession>
<evidence type="ECO:0000256" key="2">
    <source>
        <dbReference type="ARBA" id="ARBA00008117"/>
    </source>
</evidence>
<evidence type="ECO:0000256" key="10">
    <source>
        <dbReference type="SAM" id="MobiDB-lite"/>
    </source>
</evidence>